<dbReference type="OrthoDB" id="10264505at2759"/>
<evidence type="ECO:0000256" key="6">
    <source>
        <dbReference type="ARBA" id="ARBA00023284"/>
    </source>
</evidence>
<dbReference type="CDD" id="cd03002">
    <property type="entry name" value="PDI_a_MPD1_like"/>
    <property type="match status" value="1"/>
</dbReference>
<dbReference type="GO" id="GO:0015035">
    <property type="term" value="F:protein-disulfide reductase activity"/>
    <property type="evidence" value="ECO:0007669"/>
    <property type="project" value="TreeGrafter"/>
</dbReference>
<dbReference type="CDD" id="cd02981">
    <property type="entry name" value="PDI_b_family"/>
    <property type="match status" value="1"/>
</dbReference>
<organism evidence="10 11">
    <name type="scientific">Plectosphaerella cucumerina</name>
    <dbReference type="NCBI Taxonomy" id="40658"/>
    <lineage>
        <taxon>Eukaryota</taxon>
        <taxon>Fungi</taxon>
        <taxon>Dikarya</taxon>
        <taxon>Ascomycota</taxon>
        <taxon>Pezizomycotina</taxon>
        <taxon>Sordariomycetes</taxon>
        <taxon>Hypocreomycetidae</taxon>
        <taxon>Glomerellales</taxon>
        <taxon>Plectosphaerellaceae</taxon>
        <taxon>Plectosphaerella</taxon>
    </lineage>
</organism>
<accession>A0A8K0TNI6</accession>
<name>A0A8K0TNI6_9PEZI</name>
<comment type="caution">
    <text evidence="10">The sequence shown here is derived from an EMBL/GenBank/DDBJ whole genome shotgun (WGS) entry which is preliminary data.</text>
</comment>
<dbReference type="Pfam" id="PF24541">
    <property type="entry name" value="Thioredox_PDIA6_C"/>
    <property type="match status" value="1"/>
</dbReference>
<feature type="domain" description="Thioredoxin" evidence="9">
    <location>
        <begin position="20"/>
        <end position="143"/>
    </location>
</feature>
<feature type="compositionally biased region" description="Acidic residues" evidence="7">
    <location>
        <begin position="298"/>
        <end position="308"/>
    </location>
</feature>
<dbReference type="InterPro" id="IPR041269">
    <property type="entry name" value="QSOX_Trx1"/>
</dbReference>
<feature type="signal peptide" evidence="8">
    <location>
        <begin position="1"/>
        <end position="22"/>
    </location>
</feature>
<evidence type="ECO:0000256" key="3">
    <source>
        <dbReference type="ARBA" id="ARBA00012723"/>
    </source>
</evidence>
<dbReference type="AlphaFoldDB" id="A0A8K0TNI6"/>
<dbReference type="InterPro" id="IPR036249">
    <property type="entry name" value="Thioredoxin-like_sf"/>
</dbReference>
<evidence type="ECO:0000256" key="8">
    <source>
        <dbReference type="SAM" id="SignalP"/>
    </source>
</evidence>
<feature type="region of interest" description="Disordered" evidence="7">
    <location>
        <begin position="245"/>
        <end position="314"/>
    </location>
</feature>
<dbReference type="PROSITE" id="PS51352">
    <property type="entry name" value="THIOREDOXIN_2"/>
    <property type="match status" value="1"/>
</dbReference>
<sequence>MHHHGILAAGILALAAAPGVLAESMYPKSSAVLNVDGKSYDRLIAQSNYTSIVEFYAPWCGHCKNLKPAYEKAAKSLDGLAKVAAVNCDDDANKPLCGKFGIQGFPTLKIVRPGKKAGRPVVEDYQGARTASGIVESVQGKINNHVKKVTDADISTFLADADVPKALLFTDKGTTSSLAKSIAIDFLDVVTLGQVRNNQKEVVEKYGVENFPSLVLLPAGGADPIVYDGAFKKAALVEFISQLGAPNPDPAPAAGKKDKKDSKPKAEKKDTKPKADKKAEKKAEKPPVAKEEPAPEAAAEDAPEEAAPTEEPMIVESLPVVPSVGAEILDEVCFAPKAHTCVLALVPSADSDDKKAALAAVSEIATKHINGGRRLFPFYEVRDDNTKAAPIRESLGLGAGVELVAVNARRNWSRRFQGTLDAAGIESWIDAIRMGEGDKTKLPQQLIAEPKAKSEDAPKAESSSSAAGTIADAPEPATDAPADESTAVPVEDDAAETPIKHEEL</sequence>
<dbReference type="PRINTS" id="PR00421">
    <property type="entry name" value="THIOREDOXIN"/>
</dbReference>
<dbReference type="InterPro" id="IPR013766">
    <property type="entry name" value="Thioredoxin_domain"/>
</dbReference>
<feature type="compositionally biased region" description="Basic and acidic residues" evidence="7">
    <location>
        <begin position="255"/>
        <end position="293"/>
    </location>
</feature>
<dbReference type="GO" id="GO:0034976">
    <property type="term" value="P:response to endoplasmic reticulum stress"/>
    <property type="evidence" value="ECO:0007669"/>
    <property type="project" value="TreeGrafter"/>
</dbReference>
<dbReference type="Pfam" id="PF18108">
    <property type="entry name" value="QSOX_Trx1"/>
    <property type="match status" value="1"/>
</dbReference>
<evidence type="ECO:0000256" key="7">
    <source>
        <dbReference type="SAM" id="MobiDB-lite"/>
    </source>
</evidence>
<feature type="compositionally biased region" description="Low complexity" evidence="7">
    <location>
        <begin position="471"/>
        <end position="484"/>
    </location>
</feature>
<evidence type="ECO:0000256" key="1">
    <source>
        <dbReference type="ARBA" id="ARBA00001182"/>
    </source>
</evidence>
<evidence type="ECO:0000259" key="9">
    <source>
        <dbReference type="PROSITE" id="PS51352"/>
    </source>
</evidence>
<proteinExistence type="predicted"/>
<comment type="catalytic activity">
    <reaction evidence="1">
        <text>Catalyzes the rearrangement of -S-S- bonds in proteins.</text>
        <dbReference type="EC" id="5.3.4.1"/>
    </reaction>
</comment>
<dbReference type="InterPro" id="IPR017937">
    <property type="entry name" value="Thioredoxin_CS"/>
</dbReference>
<evidence type="ECO:0000313" key="11">
    <source>
        <dbReference type="Proteomes" id="UP000813385"/>
    </source>
</evidence>
<dbReference type="EC" id="5.3.4.1" evidence="3"/>
<dbReference type="Gene3D" id="3.40.30.10">
    <property type="entry name" value="Glutaredoxin"/>
    <property type="match status" value="2"/>
</dbReference>
<dbReference type="Proteomes" id="UP000813385">
    <property type="component" value="Unassembled WGS sequence"/>
</dbReference>
<dbReference type="Pfam" id="PF00085">
    <property type="entry name" value="Thioredoxin"/>
    <property type="match status" value="1"/>
</dbReference>
<evidence type="ECO:0000256" key="5">
    <source>
        <dbReference type="ARBA" id="ARBA00023235"/>
    </source>
</evidence>
<dbReference type="PANTHER" id="PTHR45815">
    <property type="entry name" value="PROTEIN DISULFIDE-ISOMERASE A6"/>
    <property type="match status" value="1"/>
</dbReference>
<evidence type="ECO:0000256" key="2">
    <source>
        <dbReference type="ARBA" id="ARBA00004319"/>
    </source>
</evidence>
<dbReference type="GO" id="GO:0003756">
    <property type="term" value="F:protein disulfide isomerase activity"/>
    <property type="evidence" value="ECO:0007669"/>
    <property type="project" value="UniProtKB-EC"/>
</dbReference>
<dbReference type="EMBL" id="JAGPXD010000002">
    <property type="protein sequence ID" value="KAH7367802.1"/>
    <property type="molecule type" value="Genomic_DNA"/>
</dbReference>
<gene>
    <name evidence="10" type="ORF">B0T11DRAFT_276007</name>
</gene>
<reference evidence="10" key="1">
    <citation type="journal article" date="2021" name="Nat. Commun.">
        <title>Genetic determinants of endophytism in the Arabidopsis root mycobiome.</title>
        <authorList>
            <person name="Mesny F."/>
            <person name="Miyauchi S."/>
            <person name="Thiergart T."/>
            <person name="Pickel B."/>
            <person name="Atanasova L."/>
            <person name="Karlsson M."/>
            <person name="Huettel B."/>
            <person name="Barry K.W."/>
            <person name="Haridas S."/>
            <person name="Chen C."/>
            <person name="Bauer D."/>
            <person name="Andreopoulos W."/>
            <person name="Pangilinan J."/>
            <person name="LaButti K."/>
            <person name="Riley R."/>
            <person name="Lipzen A."/>
            <person name="Clum A."/>
            <person name="Drula E."/>
            <person name="Henrissat B."/>
            <person name="Kohler A."/>
            <person name="Grigoriev I.V."/>
            <person name="Martin F.M."/>
            <person name="Hacquard S."/>
        </authorList>
    </citation>
    <scope>NUCLEOTIDE SEQUENCE</scope>
    <source>
        <strain evidence="10">MPI-CAGE-AT-0016</strain>
    </source>
</reference>
<evidence type="ECO:0000313" key="10">
    <source>
        <dbReference type="EMBL" id="KAH7367802.1"/>
    </source>
</evidence>
<keyword evidence="11" id="KW-1185">Reference proteome</keyword>
<dbReference type="PROSITE" id="PS00194">
    <property type="entry name" value="THIOREDOXIN_1"/>
    <property type="match status" value="1"/>
</dbReference>
<evidence type="ECO:0000256" key="4">
    <source>
        <dbReference type="ARBA" id="ARBA00023157"/>
    </source>
</evidence>
<dbReference type="GO" id="GO:0005788">
    <property type="term" value="C:endoplasmic reticulum lumen"/>
    <property type="evidence" value="ECO:0007669"/>
    <property type="project" value="UniProtKB-SubCell"/>
</dbReference>
<dbReference type="InterPro" id="IPR057305">
    <property type="entry name" value="Thioredox_PDIA6_C"/>
</dbReference>
<feature type="region of interest" description="Disordered" evidence="7">
    <location>
        <begin position="447"/>
        <end position="504"/>
    </location>
</feature>
<keyword evidence="4" id="KW-1015">Disulfide bond</keyword>
<dbReference type="PANTHER" id="PTHR45815:SF3">
    <property type="entry name" value="PROTEIN DISULFIDE-ISOMERASE A6"/>
    <property type="match status" value="1"/>
</dbReference>
<keyword evidence="6" id="KW-0676">Redox-active center</keyword>
<keyword evidence="8" id="KW-0732">Signal</keyword>
<comment type="subcellular location">
    <subcellularLocation>
        <location evidence="2">Endoplasmic reticulum lumen</location>
    </subcellularLocation>
</comment>
<keyword evidence="5" id="KW-0413">Isomerase</keyword>
<protein>
    <recommendedName>
        <fullName evidence="3">protein disulfide-isomerase</fullName>
        <ecNumber evidence="3">5.3.4.1</ecNumber>
    </recommendedName>
</protein>
<feature type="chain" id="PRO_5035424286" description="protein disulfide-isomerase" evidence="8">
    <location>
        <begin position="23"/>
        <end position="504"/>
    </location>
</feature>
<feature type="compositionally biased region" description="Basic and acidic residues" evidence="7">
    <location>
        <begin position="450"/>
        <end position="459"/>
    </location>
</feature>
<dbReference type="SUPFAM" id="SSF52833">
    <property type="entry name" value="Thioredoxin-like"/>
    <property type="match status" value="2"/>
</dbReference>